<dbReference type="Proteomes" id="UP000799537">
    <property type="component" value="Unassembled WGS sequence"/>
</dbReference>
<dbReference type="Pfam" id="PF00067">
    <property type="entry name" value="p450"/>
    <property type="match status" value="1"/>
</dbReference>
<dbReference type="SUPFAM" id="SSF63825">
    <property type="entry name" value="YWTD domain"/>
    <property type="match status" value="1"/>
</dbReference>
<gene>
    <name evidence="10" type="ORF">M409DRAFT_64303</name>
</gene>
<dbReference type="InterPro" id="IPR000033">
    <property type="entry name" value="LDLR_classB_rpt"/>
</dbReference>
<evidence type="ECO:0000256" key="4">
    <source>
        <dbReference type="ARBA" id="ARBA00023002"/>
    </source>
</evidence>
<dbReference type="InterPro" id="IPR006176">
    <property type="entry name" value="3-OHacyl-CoA_DH_NAD-bd"/>
</dbReference>
<dbReference type="InterPro" id="IPR013328">
    <property type="entry name" value="6PGD_dom2"/>
</dbReference>
<comment type="similarity">
    <text evidence="1">Belongs to the cytochrome P450 family.</text>
</comment>
<dbReference type="GO" id="GO:0016705">
    <property type="term" value="F:oxidoreductase activity, acting on paired donors, with incorporation or reduction of molecular oxygen"/>
    <property type="evidence" value="ECO:0007669"/>
    <property type="project" value="InterPro"/>
</dbReference>
<evidence type="ECO:0000256" key="6">
    <source>
        <dbReference type="ARBA" id="ARBA00023033"/>
    </source>
</evidence>
<organism evidence="10 11">
    <name type="scientific">Zasmidium cellare ATCC 36951</name>
    <dbReference type="NCBI Taxonomy" id="1080233"/>
    <lineage>
        <taxon>Eukaryota</taxon>
        <taxon>Fungi</taxon>
        <taxon>Dikarya</taxon>
        <taxon>Ascomycota</taxon>
        <taxon>Pezizomycotina</taxon>
        <taxon>Dothideomycetes</taxon>
        <taxon>Dothideomycetidae</taxon>
        <taxon>Mycosphaerellales</taxon>
        <taxon>Mycosphaerellaceae</taxon>
        <taxon>Zasmidium</taxon>
    </lineage>
</organism>
<dbReference type="GO" id="GO:0005506">
    <property type="term" value="F:iron ion binding"/>
    <property type="evidence" value="ECO:0007669"/>
    <property type="project" value="InterPro"/>
</dbReference>
<dbReference type="Gene3D" id="1.10.630.10">
    <property type="entry name" value="Cytochrome P450"/>
    <property type="match status" value="1"/>
</dbReference>
<dbReference type="Gene3D" id="3.40.50.720">
    <property type="entry name" value="NAD(P)-binding Rossmann-like Domain"/>
    <property type="match status" value="1"/>
</dbReference>
<evidence type="ECO:0000256" key="3">
    <source>
        <dbReference type="ARBA" id="ARBA00022723"/>
    </source>
</evidence>
<sequence length="1126" mass="125914">MASKQFYLLGEDESTALDVDVSKASDVSSLQLLIAGQFAIVEPSGIAFQSNDGPLAEVEDIKKASGAIAITIDGHAVREVPGPKGMPFVGNYFEILPDHLGNNQRLFERYGPIFKTTSLGRTAYQINDAELAAIVFAETDFFTKKINENHPLYPIKDDQAGVFLSDTENPTWSIVHKFLPPAFGPKAVRHYAPIMQACIESALPIFDKLEEDNETWNVYQYMTKLGAETIGKVVLGMDFNHFSEVDAPMHAFVRAIVEVLSLNKKIASKGEFFAHLPFGDPKKLKEIQDWEASEVDKVIQNTKAGGTEDLPLQDAALHATNVIDYLVRAVDSNGEKLPKENLVSAVIVASGAGFATTSTLLSWLIYGLVTYPGMQARLLQELVDNDFNDDTVVTPELIEKLEFQEKYVKEMQRVNNPSYQPGRTAKTDLVLPGGYKLKEGDVVIAAIHHIHQNPKYWDNPAHFDPDRWDTDAVKNRHKAAYCPFAIGPRSCIGFNFALQEVKLFLPKLVWRYHWERVGEAAVQYDPYFQLVRPVNLYPPKSYETRPVVILGGGVLGRRVAACWTAGGWPVHIRDPSEAQRTQALEYVKENIATFTNLTQRNPGECSVFDDLPSALKDAWLVIEAVPEKLEIKEATFADLEKYAPEDCILGTNSSSFKSGELLGRVKDETKKRALNTHYMMPPEALIVELMTSGHTYPDLFPWMVERQKEAGLHPIVAQKESTGFVFNRIWAAIKRETLKVLQEGVSTPAEVDRCHMMDNVGLDTVSNIEEHYVKERGITRAHLDWLNENYVKPGKLGKKTAGKGGLYEVPKPGSQTKLIFLNLGTAEPIDDKVSFDEVLVSCNSFRNNRIQTDWCGKAQNLLTHEYMPDGIDVYGDRIYWTDMGNPKVFEGQIFSAKLDGSDIQTVVPKGKIFTPKQLIIDQQAKKAYFCDREGCRVMRVNLDGSELETLVQTADWEKETPEETEWCVGIAVSQKLGKIFWTQKGPSKGSQGRIFSAGLETPKDPANRSDIKVVMDKLPEPIDLELDEETGVLYWTDRGELPLGNTLNRKTIVGTVPQSEKKLGRQIIAQGFTEAIGLKLDQEMKCIWVADIGGHIWKCNPDRAALKEKVYESEIGAFTGLTFIRV</sequence>
<feature type="domain" description="3-hydroxyacyl-CoA dehydrogenase C-terminal" evidence="8">
    <location>
        <begin position="723"/>
        <end position="801"/>
    </location>
</feature>
<evidence type="ECO:0000256" key="7">
    <source>
        <dbReference type="PIRSR" id="PIRSR602401-1"/>
    </source>
</evidence>
<feature type="domain" description="3-hydroxyacyl-CoA dehydrogenase NAD binding" evidence="9">
    <location>
        <begin position="547"/>
        <end position="719"/>
    </location>
</feature>
<dbReference type="PRINTS" id="PR00463">
    <property type="entry name" value="EP450I"/>
</dbReference>
<dbReference type="GO" id="GO:0006631">
    <property type="term" value="P:fatty acid metabolic process"/>
    <property type="evidence" value="ECO:0007669"/>
    <property type="project" value="InterPro"/>
</dbReference>
<protein>
    <recommendedName>
        <fullName evidence="12">3-hydroxyacyl-CoA dehydrogenase NAD binding domain-containing protein</fullName>
    </recommendedName>
</protein>
<keyword evidence="4" id="KW-0560">Oxidoreductase</keyword>
<keyword evidence="5 7" id="KW-0408">Iron</keyword>
<comment type="cofactor">
    <cofactor evidence="7">
        <name>heme</name>
        <dbReference type="ChEBI" id="CHEBI:30413"/>
    </cofactor>
</comment>
<dbReference type="PRINTS" id="PR00385">
    <property type="entry name" value="P450"/>
</dbReference>
<dbReference type="GeneID" id="54569286"/>
<evidence type="ECO:0000256" key="1">
    <source>
        <dbReference type="ARBA" id="ARBA00010617"/>
    </source>
</evidence>
<evidence type="ECO:0008006" key="12">
    <source>
        <dbReference type="Google" id="ProtNLM"/>
    </source>
</evidence>
<dbReference type="Pfam" id="PF02737">
    <property type="entry name" value="3HCDH_N"/>
    <property type="match status" value="1"/>
</dbReference>
<dbReference type="Gene3D" id="2.120.10.30">
    <property type="entry name" value="TolB, C-terminal domain"/>
    <property type="match status" value="1"/>
</dbReference>
<keyword evidence="2 7" id="KW-0349">Heme</keyword>
<dbReference type="GO" id="GO:0070403">
    <property type="term" value="F:NAD+ binding"/>
    <property type="evidence" value="ECO:0007669"/>
    <property type="project" value="InterPro"/>
</dbReference>
<dbReference type="Pfam" id="PF00725">
    <property type="entry name" value="3HCDH"/>
    <property type="match status" value="1"/>
</dbReference>
<evidence type="ECO:0000313" key="10">
    <source>
        <dbReference type="EMBL" id="KAF2170638.1"/>
    </source>
</evidence>
<dbReference type="SMART" id="SM00135">
    <property type="entry name" value="LY"/>
    <property type="match status" value="2"/>
</dbReference>
<keyword evidence="6" id="KW-0503">Monooxygenase</keyword>
<dbReference type="FunFam" id="1.10.630.10:FF:000090">
    <property type="entry name" value="Cytochrome P450 monooxygenase"/>
    <property type="match status" value="1"/>
</dbReference>
<dbReference type="SUPFAM" id="SSF48179">
    <property type="entry name" value="6-phosphogluconate dehydrogenase C-terminal domain-like"/>
    <property type="match status" value="1"/>
</dbReference>
<dbReference type="AlphaFoldDB" id="A0A6A6CWR1"/>
<accession>A0A6A6CWR1</accession>
<dbReference type="EMBL" id="ML993585">
    <property type="protein sequence ID" value="KAF2170638.1"/>
    <property type="molecule type" value="Genomic_DNA"/>
</dbReference>
<feature type="binding site" description="axial binding residue" evidence="7">
    <location>
        <position position="491"/>
    </location>
    <ligand>
        <name>heme</name>
        <dbReference type="ChEBI" id="CHEBI:30413"/>
    </ligand>
    <ligandPart>
        <name>Fe</name>
        <dbReference type="ChEBI" id="CHEBI:18248"/>
    </ligandPart>
</feature>
<dbReference type="InterPro" id="IPR002401">
    <property type="entry name" value="Cyt_P450_E_grp-I"/>
</dbReference>
<keyword evidence="11" id="KW-1185">Reference proteome</keyword>
<dbReference type="PROSITE" id="PS51120">
    <property type="entry name" value="LDLRB"/>
    <property type="match status" value="1"/>
</dbReference>
<dbReference type="GO" id="GO:0020037">
    <property type="term" value="F:heme binding"/>
    <property type="evidence" value="ECO:0007669"/>
    <property type="project" value="InterPro"/>
</dbReference>
<dbReference type="GO" id="GO:0016616">
    <property type="term" value="F:oxidoreductase activity, acting on the CH-OH group of donors, NAD or NADP as acceptor"/>
    <property type="evidence" value="ECO:0007669"/>
    <property type="project" value="InterPro"/>
</dbReference>
<name>A0A6A6CWR1_ZASCE</name>
<reference evidence="10" key="1">
    <citation type="journal article" date="2020" name="Stud. Mycol.">
        <title>101 Dothideomycetes genomes: a test case for predicting lifestyles and emergence of pathogens.</title>
        <authorList>
            <person name="Haridas S."/>
            <person name="Albert R."/>
            <person name="Binder M."/>
            <person name="Bloem J."/>
            <person name="Labutti K."/>
            <person name="Salamov A."/>
            <person name="Andreopoulos B."/>
            <person name="Baker S."/>
            <person name="Barry K."/>
            <person name="Bills G."/>
            <person name="Bluhm B."/>
            <person name="Cannon C."/>
            <person name="Castanera R."/>
            <person name="Culley D."/>
            <person name="Daum C."/>
            <person name="Ezra D."/>
            <person name="Gonzalez J."/>
            <person name="Henrissat B."/>
            <person name="Kuo A."/>
            <person name="Liang C."/>
            <person name="Lipzen A."/>
            <person name="Lutzoni F."/>
            <person name="Magnuson J."/>
            <person name="Mondo S."/>
            <person name="Nolan M."/>
            <person name="Ohm R."/>
            <person name="Pangilinan J."/>
            <person name="Park H.-J."/>
            <person name="Ramirez L."/>
            <person name="Alfaro M."/>
            <person name="Sun H."/>
            <person name="Tritt A."/>
            <person name="Yoshinaga Y."/>
            <person name="Zwiers L.-H."/>
            <person name="Turgeon B."/>
            <person name="Goodwin S."/>
            <person name="Spatafora J."/>
            <person name="Crous P."/>
            <person name="Grigoriev I."/>
        </authorList>
    </citation>
    <scope>NUCLEOTIDE SEQUENCE</scope>
    <source>
        <strain evidence="10">ATCC 36951</strain>
    </source>
</reference>
<dbReference type="InterPro" id="IPR036396">
    <property type="entry name" value="Cyt_P450_sf"/>
</dbReference>
<dbReference type="SUPFAM" id="SSF48264">
    <property type="entry name" value="Cytochrome P450"/>
    <property type="match status" value="1"/>
</dbReference>
<dbReference type="CDD" id="cd00302">
    <property type="entry name" value="cytochrome_P450"/>
    <property type="match status" value="1"/>
</dbReference>
<evidence type="ECO:0000259" key="8">
    <source>
        <dbReference type="Pfam" id="PF00725"/>
    </source>
</evidence>
<dbReference type="InterPro" id="IPR006108">
    <property type="entry name" value="3HC_DH_C"/>
</dbReference>
<dbReference type="PANTHER" id="PTHR24291:SF50">
    <property type="entry name" value="BIFUNCTIONAL ALBAFLAVENONE MONOOXYGENASE_TERPENE SYNTHASE"/>
    <property type="match status" value="1"/>
</dbReference>
<keyword evidence="3 7" id="KW-0479">Metal-binding</keyword>
<dbReference type="RefSeq" id="XP_033671527.1">
    <property type="nucleotide sequence ID" value="XM_033816014.1"/>
</dbReference>
<evidence type="ECO:0000313" key="11">
    <source>
        <dbReference type="Proteomes" id="UP000799537"/>
    </source>
</evidence>
<dbReference type="InterPro" id="IPR001128">
    <property type="entry name" value="Cyt_P450"/>
</dbReference>
<dbReference type="InterPro" id="IPR050196">
    <property type="entry name" value="Cytochrome_P450_Monoox"/>
</dbReference>
<evidence type="ECO:0000256" key="2">
    <source>
        <dbReference type="ARBA" id="ARBA00022617"/>
    </source>
</evidence>
<dbReference type="PANTHER" id="PTHR24291">
    <property type="entry name" value="CYTOCHROME P450 FAMILY 4"/>
    <property type="match status" value="1"/>
</dbReference>
<dbReference type="GO" id="GO:0004497">
    <property type="term" value="F:monooxygenase activity"/>
    <property type="evidence" value="ECO:0007669"/>
    <property type="project" value="UniProtKB-KW"/>
</dbReference>
<dbReference type="InterPro" id="IPR036291">
    <property type="entry name" value="NAD(P)-bd_dom_sf"/>
</dbReference>
<evidence type="ECO:0000259" key="9">
    <source>
        <dbReference type="Pfam" id="PF02737"/>
    </source>
</evidence>
<dbReference type="InterPro" id="IPR008927">
    <property type="entry name" value="6-PGluconate_DH-like_C_sf"/>
</dbReference>
<dbReference type="OrthoDB" id="1470350at2759"/>
<dbReference type="InterPro" id="IPR011042">
    <property type="entry name" value="6-blade_b-propeller_TolB-like"/>
</dbReference>
<evidence type="ECO:0000256" key="5">
    <source>
        <dbReference type="ARBA" id="ARBA00023004"/>
    </source>
</evidence>
<dbReference type="Gene3D" id="1.10.1040.10">
    <property type="entry name" value="N-(1-d-carboxylethyl)-l-norvaline Dehydrogenase, domain 2"/>
    <property type="match status" value="1"/>
</dbReference>
<dbReference type="SUPFAM" id="SSF51735">
    <property type="entry name" value="NAD(P)-binding Rossmann-fold domains"/>
    <property type="match status" value="1"/>
</dbReference>
<proteinExistence type="inferred from homology"/>